<keyword evidence="1" id="KW-0677">Repeat</keyword>
<dbReference type="PANTHER" id="PTHR24198:SF165">
    <property type="entry name" value="ANKYRIN REPEAT-CONTAINING PROTEIN-RELATED"/>
    <property type="match status" value="1"/>
</dbReference>
<keyword evidence="2 3" id="KW-0040">ANK repeat</keyword>
<evidence type="ECO:0000256" key="1">
    <source>
        <dbReference type="ARBA" id="ARBA00022737"/>
    </source>
</evidence>
<dbReference type="Pfam" id="PF12796">
    <property type="entry name" value="Ank_2"/>
    <property type="match status" value="1"/>
</dbReference>
<dbReference type="SUPFAM" id="SSF140860">
    <property type="entry name" value="Pseudo ankyrin repeat-like"/>
    <property type="match status" value="1"/>
</dbReference>
<dbReference type="InterPro" id="IPR036770">
    <property type="entry name" value="Ankyrin_rpt-contain_sf"/>
</dbReference>
<name>A0A6A5UDH7_9PLEO</name>
<reference evidence="5" key="1">
    <citation type="journal article" date="2020" name="Stud. Mycol.">
        <title>101 Dothideomycetes genomes: a test case for predicting lifestyles and emergence of pathogens.</title>
        <authorList>
            <person name="Haridas S."/>
            <person name="Albert R."/>
            <person name="Binder M."/>
            <person name="Bloem J."/>
            <person name="Labutti K."/>
            <person name="Salamov A."/>
            <person name="Andreopoulos B."/>
            <person name="Baker S."/>
            <person name="Barry K."/>
            <person name="Bills G."/>
            <person name="Bluhm B."/>
            <person name="Cannon C."/>
            <person name="Castanera R."/>
            <person name="Culley D."/>
            <person name="Daum C."/>
            <person name="Ezra D."/>
            <person name="Gonzalez J."/>
            <person name="Henrissat B."/>
            <person name="Kuo A."/>
            <person name="Liang C."/>
            <person name="Lipzen A."/>
            <person name="Lutzoni F."/>
            <person name="Magnuson J."/>
            <person name="Mondo S."/>
            <person name="Nolan M."/>
            <person name="Ohm R."/>
            <person name="Pangilinan J."/>
            <person name="Park H.-J."/>
            <person name="Ramirez L."/>
            <person name="Alfaro M."/>
            <person name="Sun H."/>
            <person name="Tritt A."/>
            <person name="Yoshinaga Y."/>
            <person name="Zwiers L.-H."/>
            <person name="Turgeon B."/>
            <person name="Goodwin S."/>
            <person name="Spatafora J."/>
            <person name="Crous P."/>
            <person name="Grigoriev I."/>
        </authorList>
    </citation>
    <scope>NUCLEOTIDE SEQUENCE</scope>
    <source>
        <strain evidence="5">CBS 675.92</strain>
    </source>
</reference>
<dbReference type="PANTHER" id="PTHR24198">
    <property type="entry name" value="ANKYRIN REPEAT AND PROTEIN KINASE DOMAIN-CONTAINING PROTEIN"/>
    <property type="match status" value="1"/>
</dbReference>
<evidence type="ECO:0000256" key="3">
    <source>
        <dbReference type="PROSITE-ProRule" id="PRU00023"/>
    </source>
</evidence>
<organism evidence="5 6">
    <name type="scientific">Byssothecium circinans</name>
    <dbReference type="NCBI Taxonomy" id="147558"/>
    <lineage>
        <taxon>Eukaryota</taxon>
        <taxon>Fungi</taxon>
        <taxon>Dikarya</taxon>
        <taxon>Ascomycota</taxon>
        <taxon>Pezizomycotina</taxon>
        <taxon>Dothideomycetes</taxon>
        <taxon>Pleosporomycetidae</taxon>
        <taxon>Pleosporales</taxon>
        <taxon>Massarineae</taxon>
        <taxon>Massarinaceae</taxon>
        <taxon>Byssothecium</taxon>
    </lineage>
</organism>
<protein>
    <recommendedName>
        <fullName evidence="7">Ankyrin</fullName>
    </recommendedName>
</protein>
<feature type="region of interest" description="Disordered" evidence="4">
    <location>
        <begin position="1343"/>
        <end position="1364"/>
    </location>
</feature>
<accession>A0A6A5UDH7</accession>
<evidence type="ECO:0000313" key="5">
    <source>
        <dbReference type="EMBL" id="KAF1962744.1"/>
    </source>
</evidence>
<evidence type="ECO:0000313" key="6">
    <source>
        <dbReference type="Proteomes" id="UP000800035"/>
    </source>
</evidence>
<dbReference type="SUPFAM" id="SSF48403">
    <property type="entry name" value="Ankyrin repeat"/>
    <property type="match status" value="3"/>
</dbReference>
<evidence type="ECO:0000256" key="4">
    <source>
        <dbReference type="SAM" id="MobiDB-lite"/>
    </source>
</evidence>
<evidence type="ECO:0000256" key="2">
    <source>
        <dbReference type="ARBA" id="ARBA00023043"/>
    </source>
</evidence>
<dbReference type="Proteomes" id="UP000800035">
    <property type="component" value="Unassembled WGS sequence"/>
</dbReference>
<dbReference type="PROSITE" id="PS50297">
    <property type="entry name" value="ANK_REP_REGION"/>
    <property type="match status" value="1"/>
</dbReference>
<dbReference type="SMART" id="SM00248">
    <property type="entry name" value="ANK"/>
    <property type="match status" value="14"/>
</dbReference>
<gene>
    <name evidence="5" type="ORF">CC80DRAFT_461047</name>
</gene>
<dbReference type="InterPro" id="IPR002110">
    <property type="entry name" value="Ankyrin_rpt"/>
</dbReference>
<dbReference type="EMBL" id="ML976978">
    <property type="protein sequence ID" value="KAF1962744.1"/>
    <property type="molecule type" value="Genomic_DNA"/>
</dbReference>
<sequence>MKDRRLNLQDLIREVGINPITERQPCLPAPSQPSILCSEEDHTLARHILVEQRKQSPQYQDPSKQLKRIFKSSKEKEKLQNTNLWEFTQEELDQALMSAVDKPATSPGLVQAFLNLGAKVNFVETYEKKNKANKTPNASARRRSTVLQRAATTRRADSVSLLASSGADQTTLDEGLRAALHANDQSCVRELLRHGADLNKFPNVLADAVRSNDQNFVRLLLRAPKALRPEVISSCLPAAVQQKAEPMLSLLIGHGADPNFDAASALNMTISQREYRLAVALVAGPTPLTPSSLHILLESAMKSPSIQEQYRFLRLLFCCGLTPSSPRLAELLVLATKHNDTAMAHLLITYGVSTSLNEAECLRNAIGHANWRLADEILKASISPAQASVALAVVPTEAPQPERLHVITALVTRGANGKPLQRWLVRAVEDGDSALMNLLLNADTSIASGDGQAIQAAVARKDLRSLRALLKSRPSPKSLAQVFPFIRSGYTVLERLEVVRLLLEHGASGIEVDQALVDAIADTSSQRNVALITELVRHGANVNHDDGRAISLAAAQSDVPILRLLCDARPSIKATSAALPLTMSASGGRGTGTLPMIELLLAHGVEEGPANKTLVSAIKGGPENLDIIHRLIAADSRLLENAFHHAISIDKMQHKAPILRSLLTKDISKDSLDRALIVETGKVLASNDTNLLQLLIQHGASISYNEGEAFAIGVASGNSALVKLLLSGKDQPSRPATTRAFLALFHDYNIHHRAGKSQSCLDIAQELLIRGVDQPAIDSALRTVLDTANKDVEAKPFVDLLLEYHADVNTTDGICFVFAAKWDDLPLFEQLLGYQPNFASLVPRLIETDLSEETLIKLLGICFKHGCTSDELDSYQSLKQQRPTLISALSKYPRSESLTRLLLTYGCNPNITVSDTIDGSSGEEQMTALTWVLAQPQKMVSSSVILALFDAGASPTRPTSESEIAPIALAAREGRADIVQMLLDRDADPSIRDKWNRSALFHASSTSVRSVVETLSPYALKNDGSLHEAARCLQFDVASVLVKHGHNPNFPSRLHNGRNALGELCLNADVTTATQRTKLRQMIHLFLSNGANAKFKARNERSSIILALDNPHSALEVTEALLETDIWEDLNEESHMYRDSNGLWYSPLKYVELIPSPSRARTRNEFLDLLRDKGCLPKYYSETEQQPPGAIGMPAPVARLADREKEHQLTLKHAAQASEHTRMLEETAHRDLLRRQKEQTDVSLALASTTASHTQALEQQKHDFEISRVRSAEAMKRAEKATWHKLLQEQERDAATQRQQIEDRKASAGFAHEARLIEKRKEEVEYRAAVERRALKEKEEIYDRNVKRQQDRPAIEGPQWGTVD</sequence>
<feature type="repeat" description="ANK" evidence="3">
    <location>
        <begin position="962"/>
        <end position="994"/>
    </location>
</feature>
<proteinExistence type="predicted"/>
<dbReference type="OrthoDB" id="3182339at2759"/>
<feature type="compositionally biased region" description="Basic and acidic residues" evidence="4">
    <location>
        <begin position="1343"/>
        <end position="1354"/>
    </location>
</feature>
<dbReference type="PROSITE" id="PS50088">
    <property type="entry name" value="ANK_REPEAT"/>
    <property type="match status" value="1"/>
</dbReference>
<evidence type="ECO:0008006" key="7">
    <source>
        <dbReference type="Google" id="ProtNLM"/>
    </source>
</evidence>
<dbReference type="Gene3D" id="1.25.40.20">
    <property type="entry name" value="Ankyrin repeat-containing domain"/>
    <property type="match status" value="5"/>
</dbReference>
<keyword evidence="6" id="KW-1185">Reference proteome</keyword>